<evidence type="ECO:0000256" key="1">
    <source>
        <dbReference type="ARBA" id="ARBA00004141"/>
    </source>
</evidence>
<keyword evidence="3 6" id="KW-0812">Transmembrane</keyword>
<evidence type="ECO:0000256" key="6">
    <source>
        <dbReference type="RuleBase" id="RU363032"/>
    </source>
</evidence>
<reference evidence="8" key="1">
    <citation type="submission" date="2019-08" db="EMBL/GenBank/DDBJ databases">
        <title>Marinilactibacillus psychrotolerans M13-2T whole genome sequencing project.</title>
        <authorList>
            <person name="Ishikawa M."/>
            <person name="Suzuki T."/>
            <person name="Matsutani M."/>
        </authorList>
    </citation>
    <scope>NUCLEOTIDE SEQUENCE</scope>
    <source>
        <strain evidence="8">M13-2T</strain>
    </source>
</reference>
<evidence type="ECO:0000259" key="7">
    <source>
        <dbReference type="PROSITE" id="PS50928"/>
    </source>
</evidence>
<organism evidence="8 9">
    <name type="scientific">Marinilactibacillus psychrotolerans</name>
    <dbReference type="NCBI Taxonomy" id="191770"/>
    <lineage>
        <taxon>Bacteria</taxon>
        <taxon>Bacillati</taxon>
        <taxon>Bacillota</taxon>
        <taxon>Bacilli</taxon>
        <taxon>Lactobacillales</taxon>
        <taxon>Carnobacteriaceae</taxon>
        <taxon>Marinilactibacillus</taxon>
    </lineage>
</organism>
<evidence type="ECO:0000256" key="3">
    <source>
        <dbReference type="ARBA" id="ARBA00022692"/>
    </source>
</evidence>
<comment type="caution">
    <text evidence="8">The sequence shown here is derived from an EMBL/GenBank/DDBJ whole genome shotgun (WGS) entry which is preliminary data.</text>
</comment>
<dbReference type="AlphaFoldDB" id="A0AAV3WVG9"/>
<dbReference type="SUPFAM" id="SSF161098">
    <property type="entry name" value="MetI-like"/>
    <property type="match status" value="1"/>
</dbReference>
<name>A0AAV3WVG9_9LACT</name>
<accession>A0AAV3WVG9</accession>
<dbReference type="Pfam" id="PF00528">
    <property type="entry name" value="BPD_transp_1"/>
    <property type="match status" value="1"/>
</dbReference>
<proteinExistence type="inferred from homology"/>
<comment type="subcellular location">
    <subcellularLocation>
        <location evidence="6">Cell membrane</location>
        <topology evidence="6">Multi-pass membrane protein</topology>
    </subcellularLocation>
    <subcellularLocation>
        <location evidence="1">Membrane</location>
        <topology evidence="1">Multi-pass membrane protein</topology>
    </subcellularLocation>
</comment>
<dbReference type="GO" id="GO:0055085">
    <property type="term" value="P:transmembrane transport"/>
    <property type="evidence" value="ECO:0007669"/>
    <property type="project" value="InterPro"/>
</dbReference>
<feature type="transmembrane region" description="Helical" evidence="6">
    <location>
        <begin position="76"/>
        <end position="94"/>
    </location>
</feature>
<feature type="transmembrane region" description="Helical" evidence="6">
    <location>
        <begin position="51"/>
        <end position="70"/>
    </location>
</feature>
<evidence type="ECO:0000313" key="9">
    <source>
        <dbReference type="Proteomes" id="UP000887127"/>
    </source>
</evidence>
<feature type="transmembrane region" description="Helical" evidence="6">
    <location>
        <begin position="20"/>
        <end position="39"/>
    </location>
</feature>
<dbReference type="EMBL" id="BKBI01000007">
    <property type="protein sequence ID" value="GEQ35622.1"/>
    <property type="molecule type" value="Genomic_DNA"/>
</dbReference>
<evidence type="ECO:0000256" key="2">
    <source>
        <dbReference type="ARBA" id="ARBA00022448"/>
    </source>
</evidence>
<dbReference type="InterPro" id="IPR035906">
    <property type="entry name" value="MetI-like_sf"/>
</dbReference>
<dbReference type="GO" id="GO:0031460">
    <property type="term" value="P:glycine betaine transport"/>
    <property type="evidence" value="ECO:0007669"/>
    <property type="project" value="TreeGrafter"/>
</dbReference>
<dbReference type="PANTHER" id="PTHR30177">
    <property type="entry name" value="GLYCINE BETAINE/L-PROLINE TRANSPORT SYSTEM PERMEASE PROTEIN PROW"/>
    <property type="match status" value="1"/>
</dbReference>
<dbReference type="GeneID" id="96911776"/>
<feature type="transmembrane region" description="Helical" evidence="6">
    <location>
        <begin position="177"/>
        <end position="198"/>
    </location>
</feature>
<sequence>MIEYWRDYHTRLIEALLDHLQLVTISIVVALAIAMVVILTCLNNQKWVSSLTYFFSALYSIPSYAFFALLIPLSGLGTTTAVIVLSLYSEYILLRTFSTGIKQIDPTIIESARGMGMTDHQVFFRIQLPLASKSIFSGIRLALTSIIGIATIAATINAGGLGTVLFDGLRTQSIVKIVWGSLLTIFLCICSNVILYLIEKFTLRNLELED</sequence>
<evidence type="ECO:0000313" key="8">
    <source>
        <dbReference type="EMBL" id="GEQ35622.1"/>
    </source>
</evidence>
<feature type="domain" description="ABC transmembrane type-1" evidence="7">
    <location>
        <begin position="12"/>
        <end position="195"/>
    </location>
</feature>
<evidence type="ECO:0000256" key="4">
    <source>
        <dbReference type="ARBA" id="ARBA00022989"/>
    </source>
</evidence>
<protein>
    <submittedName>
        <fullName evidence="8">Glycine betaine/choline ABC transporter permease component</fullName>
    </submittedName>
</protein>
<dbReference type="GO" id="GO:0005886">
    <property type="term" value="C:plasma membrane"/>
    <property type="evidence" value="ECO:0007669"/>
    <property type="project" value="UniProtKB-SubCell"/>
</dbReference>
<dbReference type="RefSeq" id="WP_091761617.1">
    <property type="nucleotide sequence ID" value="NZ_BJVX01000013.1"/>
</dbReference>
<dbReference type="Proteomes" id="UP000887127">
    <property type="component" value="Unassembled WGS sequence"/>
</dbReference>
<feature type="transmembrane region" description="Helical" evidence="6">
    <location>
        <begin position="141"/>
        <end position="165"/>
    </location>
</feature>
<evidence type="ECO:0000256" key="5">
    <source>
        <dbReference type="ARBA" id="ARBA00023136"/>
    </source>
</evidence>
<dbReference type="PANTHER" id="PTHR30177:SF4">
    <property type="entry name" value="OSMOPROTECTANT IMPORT PERMEASE PROTEIN OSMW"/>
    <property type="match status" value="1"/>
</dbReference>
<dbReference type="CDD" id="cd06261">
    <property type="entry name" value="TM_PBP2"/>
    <property type="match status" value="1"/>
</dbReference>
<dbReference type="Gene3D" id="1.10.3720.10">
    <property type="entry name" value="MetI-like"/>
    <property type="match status" value="1"/>
</dbReference>
<keyword evidence="2 6" id="KW-0813">Transport</keyword>
<dbReference type="InterPro" id="IPR051204">
    <property type="entry name" value="ABC_transp_perm/SBD"/>
</dbReference>
<gene>
    <name evidence="8" type="ORF">M132T_11300</name>
</gene>
<keyword evidence="5 6" id="KW-0472">Membrane</keyword>
<dbReference type="InterPro" id="IPR000515">
    <property type="entry name" value="MetI-like"/>
</dbReference>
<keyword evidence="4 6" id="KW-1133">Transmembrane helix</keyword>
<dbReference type="PROSITE" id="PS50928">
    <property type="entry name" value="ABC_TM1"/>
    <property type="match status" value="1"/>
</dbReference>
<comment type="similarity">
    <text evidence="6">Belongs to the binding-protein-dependent transport system permease family.</text>
</comment>